<sequence length="257" mass="29305">MLNGFKLVNESYTRNVVSSLRQCLRLPSTNTSRDTASIEFGPPGRLPGAWLREAGRGWKVSDKFLRERLTVNSDLWVASSPSNDIIELEDPHVPFPDSALTTFAADHSRSMTPYGLIISQGETGPQKRREPRYALQFIKITYFIFDMNQRLKSVASCSPDLLGFVTFILHGNRRVGIWSITFLFNTLCLGMRYWMISTTFFEAQSYRITTENVNIFTTTSLPEDGIPPNPFRSSPRPVFPGMREFPPPIPEQFQERI</sequence>
<reference evidence="1 2" key="1">
    <citation type="journal article" date="2023" name="Nucleic Acids Res.">
        <title>The hologenome of Daphnia magna reveals possible DNA methylation and microbiome-mediated evolution of the host genome.</title>
        <authorList>
            <person name="Chaturvedi A."/>
            <person name="Li X."/>
            <person name="Dhandapani V."/>
            <person name="Marshall H."/>
            <person name="Kissane S."/>
            <person name="Cuenca-Cambronero M."/>
            <person name="Asole G."/>
            <person name="Calvet F."/>
            <person name="Ruiz-Romero M."/>
            <person name="Marangio P."/>
            <person name="Guigo R."/>
            <person name="Rago D."/>
            <person name="Mirbahai L."/>
            <person name="Eastwood N."/>
            <person name="Colbourne J.K."/>
            <person name="Zhou J."/>
            <person name="Mallon E."/>
            <person name="Orsini L."/>
        </authorList>
    </citation>
    <scope>NUCLEOTIDE SEQUENCE [LARGE SCALE GENOMIC DNA]</scope>
    <source>
        <strain evidence="1">LRV0_1</strain>
    </source>
</reference>
<name>A0ABQ9YYA2_9CRUS</name>
<evidence type="ECO:0000313" key="1">
    <source>
        <dbReference type="EMBL" id="KAK4005626.1"/>
    </source>
</evidence>
<comment type="caution">
    <text evidence="1">The sequence shown here is derived from an EMBL/GenBank/DDBJ whole genome shotgun (WGS) entry which is preliminary data.</text>
</comment>
<proteinExistence type="predicted"/>
<accession>A0ABQ9YYA2</accession>
<dbReference type="Proteomes" id="UP001234178">
    <property type="component" value="Unassembled WGS sequence"/>
</dbReference>
<evidence type="ECO:0000313" key="2">
    <source>
        <dbReference type="Proteomes" id="UP001234178"/>
    </source>
</evidence>
<dbReference type="EMBL" id="JAOYFB010000001">
    <property type="protein sequence ID" value="KAK4005626.1"/>
    <property type="molecule type" value="Genomic_DNA"/>
</dbReference>
<organism evidence="1 2">
    <name type="scientific">Daphnia magna</name>
    <dbReference type="NCBI Taxonomy" id="35525"/>
    <lineage>
        <taxon>Eukaryota</taxon>
        <taxon>Metazoa</taxon>
        <taxon>Ecdysozoa</taxon>
        <taxon>Arthropoda</taxon>
        <taxon>Crustacea</taxon>
        <taxon>Branchiopoda</taxon>
        <taxon>Diplostraca</taxon>
        <taxon>Cladocera</taxon>
        <taxon>Anomopoda</taxon>
        <taxon>Daphniidae</taxon>
        <taxon>Daphnia</taxon>
    </lineage>
</organism>
<protein>
    <submittedName>
        <fullName evidence="1">Uncharacterized protein</fullName>
    </submittedName>
</protein>
<gene>
    <name evidence="1" type="ORF">OUZ56_007326</name>
</gene>
<keyword evidence="2" id="KW-1185">Reference proteome</keyword>